<keyword evidence="4" id="KW-0813">Transport</keyword>
<dbReference type="InterPro" id="IPR006626">
    <property type="entry name" value="PbH1"/>
</dbReference>
<proteinExistence type="inferred from homology"/>
<keyword evidence="10" id="KW-0998">Cell outer membrane</keyword>
<evidence type="ECO:0000256" key="6">
    <source>
        <dbReference type="ARBA" id="ARBA00022692"/>
    </source>
</evidence>
<keyword evidence="5" id="KW-1134">Transmembrane beta strand</keyword>
<evidence type="ECO:0000256" key="7">
    <source>
        <dbReference type="ARBA" id="ARBA00022729"/>
    </source>
</evidence>
<dbReference type="EMBL" id="FNHQ01000003">
    <property type="protein sequence ID" value="SDM24090.1"/>
    <property type="molecule type" value="Genomic_DNA"/>
</dbReference>
<dbReference type="Pfam" id="PF05662">
    <property type="entry name" value="YadA_stalk"/>
    <property type="match status" value="11"/>
</dbReference>
<dbReference type="Gene3D" id="6.10.250.2040">
    <property type="match status" value="2"/>
</dbReference>
<keyword evidence="9" id="KW-0472">Membrane</keyword>
<dbReference type="Gene3D" id="6.20.50.100">
    <property type="match status" value="2"/>
</dbReference>
<organism evidence="12 13">
    <name type="scientific">Megasphaera paucivorans</name>
    <dbReference type="NCBI Taxonomy" id="349095"/>
    <lineage>
        <taxon>Bacteria</taxon>
        <taxon>Bacillati</taxon>
        <taxon>Bacillota</taxon>
        <taxon>Negativicutes</taxon>
        <taxon>Veillonellales</taxon>
        <taxon>Veillonellaceae</taxon>
        <taxon>Megasphaera</taxon>
    </lineage>
</organism>
<comment type="subcellular location">
    <subcellularLocation>
        <location evidence="2">Cell outer membrane</location>
    </subcellularLocation>
    <subcellularLocation>
        <location evidence="1">Cell surface</location>
    </subcellularLocation>
</comment>
<gene>
    <name evidence="12" type="ORF">SAMN05660299_00501</name>
</gene>
<evidence type="ECO:0000256" key="9">
    <source>
        <dbReference type="ARBA" id="ARBA00023136"/>
    </source>
</evidence>
<feature type="domain" description="SLH" evidence="11">
    <location>
        <begin position="2693"/>
        <end position="2756"/>
    </location>
</feature>
<protein>
    <submittedName>
        <fullName evidence="12">Head domain of trimeric autotransporter adhesin</fullName>
    </submittedName>
</protein>
<dbReference type="InterPro" id="IPR008635">
    <property type="entry name" value="Coiled_stalk_dom"/>
</dbReference>
<dbReference type="PROSITE" id="PS51272">
    <property type="entry name" value="SLH"/>
    <property type="match status" value="1"/>
</dbReference>
<dbReference type="Gene3D" id="2.150.10.10">
    <property type="entry name" value="Serralysin-like metalloprotease, C-terminal"/>
    <property type="match status" value="9"/>
</dbReference>
<sequence>MNKIYKVIFNQALQVYQVVSELSKGHSKSSTPSAKRKDKCALQLLNARKLLLASAMAGFMISPVFADTIVPISGITQVQEGSNIILTESSDGTTLSIGVNPSITADTLTVGNTTIDASGLAITGGPSIQVSGIKAGGEKITNVSAGDISSVTSMDAVNGGQLFATNQNVAANTSDISGLKTRAAADETTIAANTSDISGLKTRAAADETTIAANTSDISGLKTRATADETKITANANDISGLKTRATTDETNIATNATHITALQTALQTTGIGVKYFRENSTGIDASASGTDAIAVGSSAVSSGTASIAAGISAVSSGTGAVAVGYSAAAAADNSLALGSAATVGSKTVNGVTTLTGGNQGIAIGDAASVTADNAIALGTTASAGGEGSIAFGGSANATSANSIAIGLSAVTDGVTGIAIGDGTQVSGASGVALGTSAKAGTDGTAIGDKTSAGTNGIALGLSASAGTNAIVLGTAASAGNGIALGTAAAANGDTSIALGASASTSGSNDISFGSSAGLGSTGTSTAKNQANRIALGTDAGQYVSGNEDIAIGLSAGNNVSGSYNIAIGSSAGGNTAGDNNVAIGWQANLTNATGSHSTAIGASTTAASGATAVGYLANAAGDNSIAIGYQSTSFTSSGVAIGVNATAADNSSIALGNDSYAIASDSSGNGYLTGTTSGVGVVSVGSSGANGQIFQRRITNVAAGSSAYDAVNVQQLQAAQTRVANLIGGNVTVNTNGTYSGITLTDNKNQTYTYSTVAAALNALSSGTINLLPSGTITYSDNTNADIKLAGTNGTTISNVANAVTSDQAVNLGQMKSAIAASSTKYFSVNSTVGGNSGNLGATGKDAIAIGGAVTAVGAESISMGYNTKAQGDNTIVLGNAVSATDRQTVAYDTSGVAIGTSASSTGSNSIAIGTYAQTGLQNSPTTTSNNAIAIGDYAEATADSAVALGQTAHASGLKAIAQGYTASATGTSAIAMGTGTMASGTSSTALGSYVTVSASNSGAIGSTMLGKTNGTTLSGADTYAIGNGDTISAANSSVVGNASTVYSNNSSITGNSNSIGQIVPTDNTGLNYATISTVNSSIVGNSNTVTALNSDVIGNSNIVGKVDTTYATSYDYATGSGILGNSNTLTGSNDRIIGNNNVVSDLSDVFILGNSVTAGMGNSVYLGTGSAYVAASDASNTTEGISTYNGVTIGNGNYTFSGTAPAGVVTVGSVGSTRRIQNVSAGLISLSSTDAVNGSQLYALTQPLRFAGDNSTVSNTSAASSSDKNVIQRGSDQAIQIIGGASATNLSSNNIGVTANTSTNTLAVQLAKDLTGLSSVTTGNTVMNTNGLVITNGPSITAGGINAGNEKITNVAAGTVSATSTDAVNGSQLNAVSTVANKGWNTTAAATGTGTVSGSSTANVAPGATVTTTAGNNIAITQNGTNLTIATNPNLISTSLTTGNTTVNTNGLSITGGPSVTASGINAGGNKITNVAAGIVSATSTDAVNGSQLNAVSTVANEGWNLTSNGAAGSKSNVAPGSTVDFSNTDGNVTISNTGNAVKVNLASKLTLGSGSGAVIADGTAGTVNAGTKVSLNGSTGTGVIGNVTITGSGSTGTVNGLTNKAWDPNAIVSGQAATEDQLKSASNTLTNNGLNFAGNDGNSIHKNLGDTLNIVGGYSGSGTTSSKNLKTVKDANGNLEIQMADDTVLHSVTTGNTVVNTNGVTIGTGSTAVSLTNGGLNNGGNKITNVAAGKDQTDAVNVGQLQTAIAGSKTTVSDGTNTHVTSFTAADGHTDYQVNLNDTVTLGSGADAVTLDGTKGTIQAGTNVVLDGVNGTGKIGNVTINGNGSAGTVNGLTNKTWDPNNYVSGQAATEDQLKLAASTVTRAGLNFAGNDGTVIHKNLGDQLNIVGGYNGTGTTSSTNVKTVKNNDGNLEIQMADNAVFNSLITGSTVMNNSGITIGSGSSAVSLTNTGLNNGGQKITNVANGTADNDAVNVSQLNTAAAKAATTVSDGTNTHVTSFTAADGHTDYQVNLNDTVTLGSGADAVTLDGTKGTIQAGTNVVLDGVNGTAKIGNVTINGNDSAGTVNGLTNKTWDPNNYVSGQAATEDQLKLAASTVTSAGLDFAGNDGTVIHKNLGDRLNIVGGYTGSGTTSSKNIKTVRNQNGDLEIQMADDAVFNSLTTGNTVMNTNGVIIGTGDTAVSLSNTGLNNGGNKITNVANGTADNDAVNVSQLNKAAAGSKTTVSNGVNTTVSLSVDPMDGHTDYQVNLNKDINVESVTAGNTKMDTNGLTTADGKGNSTSVTATGMTTKDAAGNTTSVTGNGVSIAGSNGKNVSLTSSGLDNGGNKITNVAAGVDGTDAVNVDQLNDTVDKAAAAAKSTVSAGKNITVTPTVDGTDGHTNYNVALNDTVTLGSGANAVTMDGTKGTVTAGTGDNAVTMNGSNGTIQAGTTVSLDGANGTGKIGNVTINGSGSTGTINGLTNKTWDPGNYTSGQGATEDQLKVLDSRTVQYNLNSDGSVDNSKITLGGSQGTTITNVAAGKLSSDSTDAVNGSQLYATNQAVTNNSQNISILGNSISNLDTRVDKVGAGAAALAALHPLDFDPDDKWDFAAGYGNYSGASAAAIGAYYRPNEDTMFSIGGSIGNGENMINAGVSFKLGQGNHISTSRVAMAKELKDMRAVVAQQAEQIQKLTAVVNTLVGMQAVKPNSTVMFPDVPENHWAYETIKAMAAQGLIEGYPDGTFGGDRTMTRYEFAQIIYRVLQKGIPVDSKLVSEFKPELERIRVDTISKDKNGNPTIERVRVNTVY</sequence>
<dbReference type="SUPFAM" id="SSF54523">
    <property type="entry name" value="Pili subunits"/>
    <property type="match status" value="1"/>
</dbReference>
<dbReference type="Gene3D" id="1.20.5.340">
    <property type="match status" value="1"/>
</dbReference>
<keyword evidence="13" id="KW-1185">Reference proteome</keyword>
<keyword evidence="6" id="KW-0812">Transmembrane</keyword>
<evidence type="ECO:0000313" key="12">
    <source>
        <dbReference type="EMBL" id="SDM24090.1"/>
    </source>
</evidence>
<evidence type="ECO:0000256" key="10">
    <source>
        <dbReference type="ARBA" id="ARBA00023237"/>
    </source>
</evidence>
<dbReference type="Pfam" id="PF03895">
    <property type="entry name" value="YadA_anchor"/>
    <property type="match status" value="1"/>
</dbReference>
<comment type="similarity">
    <text evidence="3">Belongs to the autotransporter-2 (AT-2) (TC 1.B.40) family.</text>
</comment>
<dbReference type="InterPro" id="IPR011049">
    <property type="entry name" value="Serralysin-like_metalloprot_C"/>
</dbReference>
<dbReference type="STRING" id="349095.SAMN05660299_00501"/>
<accession>A0A1G9RM04</accession>
<dbReference type="Pfam" id="PF00395">
    <property type="entry name" value="SLH"/>
    <property type="match status" value="1"/>
</dbReference>
<dbReference type="InterPro" id="IPR005594">
    <property type="entry name" value="YadA_C"/>
</dbReference>
<dbReference type="Pfam" id="PF05658">
    <property type="entry name" value="YadA_head"/>
    <property type="match status" value="10"/>
</dbReference>
<dbReference type="GO" id="GO:0009986">
    <property type="term" value="C:cell surface"/>
    <property type="evidence" value="ECO:0007669"/>
    <property type="project" value="UniProtKB-SubCell"/>
</dbReference>
<dbReference type="GO" id="GO:0009279">
    <property type="term" value="C:cell outer membrane"/>
    <property type="evidence" value="ECO:0007669"/>
    <property type="project" value="UniProtKB-SubCell"/>
</dbReference>
<dbReference type="Gene3D" id="2.20.70.140">
    <property type="match status" value="6"/>
</dbReference>
<name>A0A1G9RM04_9FIRM</name>
<evidence type="ECO:0000259" key="11">
    <source>
        <dbReference type="PROSITE" id="PS51272"/>
    </source>
</evidence>
<dbReference type="SUPFAM" id="SSF101967">
    <property type="entry name" value="Adhesin YadA, collagen-binding domain"/>
    <property type="match status" value="10"/>
</dbReference>
<dbReference type="Gene3D" id="1.20.5.170">
    <property type="match status" value="2"/>
</dbReference>
<dbReference type="GO" id="GO:0015031">
    <property type="term" value="P:protein transport"/>
    <property type="evidence" value="ECO:0007669"/>
    <property type="project" value="UniProtKB-KW"/>
</dbReference>
<evidence type="ECO:0000256" key="4">
    <source>
        <dbReference type="ARBA" id="ARBA00022448"/>
    </source>
</evidence>
<dbReference type="Gene3D" id="3.30.1300.30">
    <property type="entry name" value="GSPII I/J protein-like"/>
    <property type="match status" value="1"/>
</dbReference>
<evidence type="ECO:0000256" key="8">
    <source>
        <dbReference type="ARBA" id="ARBA00022927"/>
    </source>
</evidence>
<dbReference type="InterPro" id="IPR008640">
    <property type="entry name" value="Adhesin_Head_dom"/>
</dbReference>
<dbReference type="InterPro" id="IPR001119">
    <property type="entry name" value="SLH_dom"/>
</dbReference>
<evidence type="ECO:0000256" key="5">
    <source>
        <dbReference type="ARBA" id="ARBA00022452"/>
    </source>
</evidence>
<evidence type="ECO:0000313" key="13">
    <source>
        <dbReference type="Proteomes" id="UP000199309"/>
    </source>
</evidence>
<dbReference type="CDD" id="cd12820">
    <property type="entry name" value="LbR_YadA-like"/>
    <property type="match status" value="1"/>
</dbReference>
<evidence type="ECO:0000256" key="2">
    <source>
        <dbReference type="ARBA" id="ARBA00004442"/>
    </source>
</evidence>
<evidence type="ECO:0000256" key="3">
    <source>
        <dbReference type="ARBA" id="ARBA00005848"/>
    </source>
</evidence>
<keyword evidence="7" id="KW-0732">Signal</keyword>
<dbReference type="InterPro" id="IPR024973">
    <property type="entry name" value="ESPR"/>
</dbReference>
<reference evidence="12 13" key="1">
    <citation type="submission" date="2016-10" db="EMBL/GenBank/DDBJ databases">
        <authorList>
            <person name="de Groot N.N."/>
        </authorList>
    </citation>
    <scope>NUCLEOTIDE SEQUENCE [LARGE SCALE GENOMIC DNA]</scope>
    <source>
        <strain evidence="12 13">DSM 16981</strain>
    </source>
</reference>
<evidence type="ECO:0000256" key="1">
    <source>
        <dbReference type="ARBA" id="ARBA00004241"/>
    </source>
</evidence>
<dbReference type="InterPro" id="IPR045584">
    <property type="entry name" value="Pilin-like"/>
</dbReference>
<dbReference type="SMART" id="SM00710">
    <property type="entry name" value="PbH1"/>
    <property type="match status" value="7"/>
</dbReference>
<dbReference type="Proteomes" id="UP000199309">
    <property type="component" value="Unassembled WGS sequence"/>
</dbReference>
<keyword evidence="8" id="KW-0653">Protein transport</keyword>
<dbReference type="Pfam" id="PF13018">
    <property type="entry name" value="ESPR"/>
    <property type="match status" value="1"/>
</dbReference>
<dbReference type="RefSeq" id="WP_176762840.1">
    <property type="nucleotide sequence ID" value="NZ_FNHQ01000003.1"/>
</dbReference>